<keyword evidence="14" id="KW-1185">Reference proteome</keyword>
<evidence type="ECO:0000256" key="2">
    <source>
        <dbReference type="ARBA" id="ARBA00022448"/>
    </source>
</evidence>
<keyword evidence="7" id="KW-0407">Ion channel</keyword>
<dbReference type="EMBL" id="JAWZYT010001326">
    <property type="protein sequence ID" value="KAK4313342.1"/>
    <property type="molecule type" value="Genomic_DNA"/>
</dbReference>
<evidence type="ECO:0008006" key="15">
    <source>
        <dbReference type="Google" id="ProtNLM"/>
    </source>
</evidence>
<proteinExistence type="predicted"/>
<evidence type="ECO:0000256" key="7">
    <source>
        <dbReference type="ARBA" id="ARBA00023303"/>
    </source>
</evidence>
<reference evidence="13" key="1">
    <citation type="submission" date="2023-11" db="EMBL/GenBank/DDBJ databases">
        <title>Genome assemblies of two species of porcelain crab, Petrolisthes cinctipes and Petrolisthes manimaculis (Anomura: Porcellanidae).</title>
        <authorList>
            <person name="Angst P."/>
        </authorList>
    </citation>
    <scope>NUCLEOTIDE SEQUENCE</scope>
    <source>
        <strain evidence="13">PB745_02</strain>
        <tissue evidence="13">Gill</tissue>
    </source>
</reference>
<dbReference type="Proteomes" id="UP001292094">
    <property type="component" value="Unassembled WGS sequence"/>
</dbReference>
<evidence type="ECO:0000259" key="10">
    <source>
        <dbReference type="Pfam" id="PF00520"/>
    </source>
</evidence>
<evidence type="ECO:0000256" key="1">
    <source>
        <dbReference type="ARBA" id="ARBA00004141"/>
    </source>
</evidence>
<organism evidence="13 14">
    <name type="scientific">Petrolisthes manimaculis</name>
    <dbReference type="NCBI Taxonomy" id="1843537"/>
    <lineage>
        <taxon>Eukaryota</taxon>
        <taxon>Metazoa</taxon>
        <taxon>Ecdysozoa</taxon>
        <taxon>Arthropoda</taxon>
        <taxon>Crustacea</taxon>
        <taxon>Multicrustacea</taxon>
        <taxon>Malacostraca</taxon>
        <taxon>Eumalacostraca</taxon>
        <taxon>Eucarida</taxon>
        <taxon>Decapoda</taxon>
        <taxon>Pleocyemata</taxon>
        <taxon>Anomura</taxon>
        <taxon>Galatheoidea</taxon>
        <taxon>Porcellanidae</taxon>
        <taxon>Petrolisthes</taxon>
    </lineage>
</organism>
<dbReference type="InterPro" id="IPR050927">
    <property type="entry name" value="TRPM"/>
</dbReference>
<feature type="domain" description="TRPM SLOG" evidence="11">
    <location>
        <begin position="214"/>
        <end position="495"/>
    </location>
</feature>
<name>A0AAE1PUQ7_9EUCA</name>
<dbReference type="PANTHER" id="PTHR13800">
    <property type="entry name" value="TRANSIENT RECEPTOR POTENTIAL CATION CHANNEL, SUBFAMILY M, MEMBER 6"/>
    <property type="match status" value="1"/>
</dbReference>
<protein>
    <recommendedName>
        <fullName evidence="15">Transient receptor potential cation channel subfamily M member 3</fullName>
    </recommendedName>
</protein>
<comment type="caution">
    <text evidence="13">The sequence shown here is derived from an EMBL/GenBank/DDBJ whole genome shotgun (WGS) entry which is preliminary data.</text>
</comment>
<dbReference type="PANTHER" id="PTHR13800:SF12">
    <property type="entry name" value="TRANSIENT RECEPTOR POTENTIAL CATION CHANNEL SUBFAMILY M MEMBER-LIKE 2"/>
    <property type="match status" value="1"/>
</dbReference>
<comment type="subcellular location">
    <subcellularLocation>
        <location evidence="1">Membrane</location>
        <topology evidence="1">Multi-pass membrane protein</topology>
    </subcellularLocation>
</comment>
<feature type="domain" description="Ion transport" evidence="10">
    <location>
        <begin position="860"/>
        <end position="1126"/>
    </location>
</feature>
<sequence length="1371" mass="157713">MNSQAHGALPSRSPLLPPVDSRSPRLLWVDQAARPRSATMTPATPTRKKIGLKRGTSATKEKQVMDERSTDLNLTYIKSHFKRKECLRYVKRSATEEKMMCCCGLHKEQHLPLSLLLHQLHQTSRPQSSIMEVMDVEGEDVVLNHILAYNSVTSRTAGRNNNNRESREDNGQLSHQIPSLEQNWSSETHLTNLPTNAFGTITFINETTGSNKPAKYVRLTSDTPMCDILTLFSDYWHLMDPNRPQLAISVTGGAKNFRLDGKKKATFTTGLIKAVKSTNAWILTGGMNVGVMRSVGEAVNQGQYMVKEKEHVVRGIRCLGVVPWGYIRNGEDLVNKDTNVFASVRYKVEDEVEHHETVSLNGDHTHFLLVDDGFRNKYNSIDGFRTELEEAIMEEELRGGLGIPVVLLLLEGGLNSLLKCKLALRRRIPVVVVAGTGRGADLLAYAASMTCHTPSGRYVMKKAHRTQLMQRISITMKELTRPDLRQLCLEYVVECCTHLNMVTIFDINSHEDLDRYILYALLTGKSGDGETSLLDQLKLALLWNRPDIAESHIFPAQPTWPSGSLEDLMTIALLEEKVDFVQQFVVNGLVMADYLKVNTLRHLYNEACQMTPNSHLTRLLQRSSHNQNVYYLVHVHQLMEVVMRKHKDPPYLADTLEAATTDPMVGYLTFQDPYQELLLWAILSRRNNLAQYLWQRTESPLSCAVAASALYKALWISLGAKNTDIRSEYWANMDVFEKLASDFLQECYNLNIMNSMGLVERRNGKWGDLDCLELAMLGNNRKLISTPAAQASIEFSWRRGMMRAPNFAVFLANFLPLLIYLPRIFRFQKLGDNRDDLTTLQKFKVFYMSPISKFYLHSTCFVLFLLLYSYVVLFDFKYEMTIGETMVLVWMITYVLDELAEIASEQASTIRGKISDWSSSVWNRFDIVSISLAFIAFGLRLWRKTFVWGRIAYSINTTVFYCRLLRIYHVNYHLGPKLVIFYRMITEVAVFLGLLIIFILGYGIASQSLLNLDRNYDSFSIVSLANITHDVLLTPYWQMYGELLLDQLHGVDQEVCHPTSCSPVTTTCTINTTCNTQPDCLCENSKDYSWVVNMMLIFYLIIGNIMLLNLLIAIFTYVFDEVQENSMEIWKYEMFRLIREYDHKPIFIPPFNIIEYLWRIGKKMWKLTCRKKRENLEEYMKESLETLRIFEKEAMQTYLAKIDQSEELALYNSIKRMSEKIDKISKYIDQKEDLEEIEDDLEWIMNEAKEMKPEQVPLHHNTSSCQQEDEEEEKEKKDEKEEDDNEEKHVGFLSEEESSNVDIGLELTHLQRRVVESRPCSGVSRAGTATLSRLKTEVLTRRIDSLQQEVHDNRKEVTGLLHKILNKMNKT</sequence>
<evidence type="ECO:0000313" key="13">
    <source>
        <dbReference type="EMBL" id="KAK4313342.1"/>
    </source>
</evidence>
<keyword evidence="5" id="KW-0406">Ion transport</keyword>
<feature type="domain" description="TRPM-like" evidence="12">
    <location>
        <begin position="552"/>
        <end position="785"/>
    </location>
</feature>
<evidence type="ECO:0000259" key="12">
    <source>
        <dbReference type="Pfam" id="PF25508"/>
    </source>
</evidence>
<feature type="transmembrane region" description="Helical" evidence="9">
    <location>
        <begin position="921"/>
        <end position="939"/>
    </location>
</feature>
<feature type="transmembrane region" description="Helical" evidence="9">
    <location>
        <begin position="807"/>
        <end position="825"/>
    </location>
</feature>
<evidence type="ECO:0000256" key="6">
    <source>
        <dbReference type="ARBA" id="ARBA00023136"/>
    </source>
</evidence>
<evidence type="ECO:0000256" key="9">
    <source>
        <dbReference type="SAM" id="Phobius"/>
    </source>
</evidence>
<feature type="transmembrane region" description="Helical" evidence="9">
    <location>
        <begin position="1096"/>
        <end position="1119"/>
    </location>
</feature>
<accession>A0AAE1PUQ7</accession>
<dbReference type="InterPro" id="IPR041491">
    <property type="entry name" value="TRPM_SLOG"/>
</dbReference>
<dbReference type="GO" id="GO:0099604">
    <property type="term" value="F:ligand-gated calcium channel activity"/>
    <property type="evidence" value="ECO:0007669"/>
    <property type="project" value="TreeGrafter"/>
</dbReference>
<evidence type="ECO:0000256" key="3">
    <source>
        <dbReference type="ARBA" id="ARBA00022692"/>
    </source>
</evidence>
<evidence type="ECO:0000256" key="4">
    <source>
        <dbReference type="ARBA" id="ARBA00022989"/>
    </source>
</evidence>
<keyword evidence="2" id="KW-0813">Transport</keyword>
<evidence type="ECO:0000256" key="8">
    <source>
        <dbReference type="SAM" id="MobiDB-lite"/>
    </source>
</evidence>
<evidence type="ECO:0000313" key="14">
    <source>
        <dbReference type="Proteomes" id="UP001292094"/>
    </source>
</evidence>
<dbReference type="Pfam" id="PF18139">
    <property type="entry name" value="LSDAT_euk"/>
    <property type="match status" value="1"/>
</dbReference>
<evidence type="ECO:0000256" key="5">
    <source>
        <dbReference type="ARBA" id="ARBA00023065"/>
    </source>
</evidence>
<feature type="region of interest" description="Disordered" evidence="8">
    <location>
        <begin position="1"/>
        <end position="20"/>
    </location>
</feature>
<feature type="transmembrane region" description="Helical" evidence="9">
    <location>
        <begin position="854"/>
        <end position="873"/>
    </location>
</feature>
<dbReference type="Pfam" id="PF00520">
    <property type="entry name" value="Ion_trans"/>
    <property type="match status" value="1"/>
</dbReference>
<gene>
    <name evidence="13" type="ORF">Pmani_015296</name>
</gene>
<dbReference type="Pfam" id="PF25508">
    <property type="entry name" value="TRPM2"/>
    <property type="match status" value="1"/>
</dbReference>
<evidence type="ECO:0000259" key="11">
    <source>
        <dbReference type="Pfam" id="PF18139"/>
    </source>
</evidence>
<feature type="transmembrane region" description="Helical" evidence="9">
    <location>
        <begin position="980"/>
        <end position="1005"/>
    </location>
</feature>
<keyword evidence="3 9" id="KW-0812">Transmembrane</keyword>
<dbReference type="GO" id="GO:0005886">
    <property type="term" value="C:plasma membrane"/>
    <property type="evidence" value="ECO:0007669"/>
    <property type="project" value="TreeGrafter"/>
</dbReference>
<feature type="region of interest" description="Disordered" evidence="8">
    <location>
        <begin position="1251"/>
        <end position="1295"/>
    </location>
</feature>
<keyword evidence="4 9" id="KW-1133">Transmembrane helix</keyword>
<dbReference type="InterPro" id="IPR005821">
    <property type="entry name" value="Ion_trans_dom"/>
</dbReference>
<keyword evidence="6 9" id="KW-0472">Membrane</keyword>
<feature type="transmembrane region" description="Helical" evidence="9">
    <location>
        <begin position="951"/>
        <end position="968"/>
    </location>
</feature>
<dbReference type="InterPro" id="IPR057366">
    <property type="entry name" value="TRPM-like"/>
</dbReference>